<evidence type="ECO:0000313" key="3">
    <source>
        <dbReference type="Proteomes" id="UP001190926"/>
    </source>
</evidence>
<organism evidence="2 3">
    <name type="scientific">Perilla frutescens var. hirtella</name>
    <name type="common">Perilla citriodora</name>
    <name type="synonym">Perilla setoyensis</name>
    <dbReference type="NCBI Taxonomy" id="608512"/>
    <lineage>
        <taxon>Eukaryota</taxon>
        <taxon>Viridiplantae</taxon>
        <taxon>Streptophyta</taxon>
        <taxon>Embryophyta</taxon>
        <taxon>Tracheophyta</taxon>
        <taxon>Spermatophyta</taxon>
        <taxon>Magnoliopsida</taxon>
        <taxon>eudicotyledons</taxon>
        <taxon>Gunneridae</taxon>
        <taxon>Pentapetalae</taxon>
        <taxon>asterids</taxon>
        <taxon>lamiids</taxon>
        <taxon>Lamiales</taxon>
        <taxon>Lamiaceae</taxon>
        <taxon>Nepetoideae</taxon>
        <taxon>Elsholtzieae</taxon>
        <taxon>Perilla</taxon>
    </lineage>
</organism>
<dbReference type="EMBL" id="SDAM02029499">
    <property type="protein sequence ID" value="KAH6756838.1"/>
    <property type="molecule type" value="Genomic_DNA"/>
</dbReference>
<feature type="region of interest" description="Disordered" evidence="1">
    <location>
        <begin position="1"/>
        <end position="133"/>
    </location>
</feature>
<evidence type="ECO:0000313" key="2">
    <source>
        <dbReference type="EMBL" id="KAH6756838.1"/>
    </source>
</evidence>
<dbReference type="AlphaFoldDB" id="A0AAD4IPS3"/>
<feature type="compositionally biased region" description="Basic and acidic residues" evidence="1">
    <location>
        <begin position="83"/>
        <end position="94"/>
    </location>
</feature>
<feature type="compositionally biased region" description="Polar residues" evidence="1">
    <location>
        <begin position="62"/>
        <end position="74"/>
    </location>
</feature>
<accession>A0AAD4IPS3</accession>
<reference evidence="2 3" key="1">
    <citation type="journal article" date="2021" name="Nat. Commun.">
        <title>Incipient diploidization of the medicinal plant Perilla within 10,000 years.</title>
        <authorList>
            <person name="Zhang Y."/>
            <person name="Shen Q."/>
            <person name="Leng L."/>
            <person name="Zhang D."/>
            <person name="Chen S."/>
            <person name="Shi Y."/>
            <person name="Ning Z."/>
            <person name="Chen S."/>
        </authorList>
    </citation>
    <scope>NUCLEOTIDE SEQUENCE [LARGE SCALE GENOMIC DNA]</scope>
    <source>
        <strain evidence="3">cv. PC099</strain>
    </source>
</reference>
<dbReference type="PANTHER" id="PTHR34055">
    <property type="entry name" value="OS09G0491596 PROTEIN"/>
    <property type="match status" value="1"/>
</dbReference>
<keyword evidence="3" id="KW-1185">Reference proteome</keyword>
<feature type="compositionally biased region" description="Basic residues" evidence="1">
    <location>
        <begin position="29"/>
        <end position="38"/>
    </location>
</feature>
<protein>
    <submittedName>
        <fullName evidence="2">Uncharacterized protein</fullName>
    </submittedName>
</protein>
<dbReference type="Proteomes" id="UP001190926">
    <property type="component" value="Unassembled WGS sequence"/>
</dbReference>
<name>A0AAD4IPS3_PERFH</name>
<feature type="compositionally biased region" description="Basic residues" evidence="1">
    <location>
        <begin position="1"/>
        <end position="10"/>
    </location>
</feature>
<comment type="caution">
    <text evidence="2">The sequence shown here is derived from an EMBL/GenBank/DDBJ whole genome shotgun (WGS) entry which is preliminary data.</text>
</comment>
<gene>
    <name evidence="2" type="ORF">C2S53_000577</name>
</gene>
<proteinExistence type="predicted"/>
<dbReference type="PANTHER" id="PTHR34055:SF1">
    <property type="entry name" value="EXPRESSED PROTEIN"/>
    <property type="match status" value="1"/>
</dbReference>
<feature type="compositionally biased region" description="Acidic residues" evidence="1">
    <location>
        <begin position="43"/>
        <end position="58"/>
    </location>
</feature>
<feature type="compositionally biased region" description="Basic residues" evidence="1">
    <location>
        <begin position="114"/>
        <end position="123"/>
    </location>
</feature>
<sequence>MGRVRAKGKKLASANQDDPGSGDEVKVLAQKRRGRPQKPLKDEIDEDEAQKIEEDSEDSAGLANSTIKGVQQTGKKQKMNAQVKERADSVKEENGNGMKSNTEETKESNVFHSNRNRRKSKPRRAAEATVECN</sequence>
<evidence type="ECO:0000256" key="1">
    <source>
        <dbReference type="SAM" id="MobiDB-lite"/>
    </source>
</evidence>